<dbReference type="PROSITE" id="PS01187">
    <property type="entry name" value="EGF_CA"/>
    <property type="match status" value="3"/>
</dbReference>
<reference evidence="14" key="1">
    <citation type="submission" date="2023-07" db="EMBL/GenBank/DDBJ databases">
        <title>Chromosome-level Genome Assembly of Striped Snakehead (Channa striata).</title>
        <authorList>
            <person name="Liu H."/>
        </authorList>
    </citation>
    <scope>NUCLEOTIDE SEQUENCE</scope>
    <source>
        <strain evidence="14">Gz</strain>
        <tissue evidence="14">Muscle</tissue>
    </source>
</reference>
<keyword evidence="6" id="KW-0732">Signal</keyword>
<proteinExistence type="inferred from homology"/>
<evidence type="ECO:0000256" key="8">
    <source>
        <dbReference type="ARBA" id="ARBA00022837"/>
    </source>
</evidence>
<dbReference type="SMART" id="SM00179">
    <property type="entry name" value="EGF_CA"/>
    <property type="match status" value="6"/>
</dbReference>
<dbReference type="Pfam" id="PF07645">
    <property type="entry name" value="EGF_CA"/>
    <property type="match status" value="2"/>
</dbReference>
<evidence type="ECO:0000256" key="4">
    <source>
        <dbReference type="ARBA" id="ARBA00022530"/>
    </source>
</evidence>
<evidence type="ECO:0000256" key="10">
    <source>
        <dbReference type="ARBA" id="ARBA00023180"/>
    </source>
</evidence>
<evidence type="ECO:0000259" key="13">
    <source>
        <dbReference type="PROSITE" id="PS50026"/>
    </source>
</evidence>
<dbReference type="EMBL" id="JAUPFM010000006">
    <property type="protein sequence ID" value="KAK2848985.1"/>
    <property type="molecule type" value="Genomic_DNA"/>
</dbReference>
<dbReference type="GO" id="GO:0031012">
    <property type="term" value="C:extracellular matrix"/>
    <property type="evidence" value="ECO:0007669"/>
    <property type="project" value="UniProtKB-ARBA"/>
</dbReference>
<dbReference type="InterPro" id="IPR000742">
    <property type="entry name" value="EGF"/>
</dbReference>
<dbReference type="Proteomes" id="UP001187415">
    <property type="component" value="Unassembled WGS sequence"/>
</dbReference>
<feature type="domain" description="EGF-like" evidence="13">
    <location>
        <begin position="691"/>
        <end position="730"/>
    </location>
</feature>
<dbReference type="SUPFAM" id="SSF57184">
    <property type="entry name" value="Growth factor receptor domain"/>
    <property type="match status" value="2"/>
</dbReference>
<dbReference type="FunFam" id="2.10.25.10:FF:000240">
    <property type="entry name" value="Vitamin K-dependent protein S"/>
    <property type="match status" value="1"/>
</dbReference>
<feature type="domain" description="EGF-like" evidence="13">
    <location>
        <begin position="612"/>
        <end position="650"/>
    </location>
</feature>
<organism evidence="14 15">
    <name type="scientific">Channa striata</name>
    <name type="common">Snakehead murrel</name>
    <name type="synonym">Ophicephalus striatus</name>
    <dbReference type="NCBI Taxonomy" id="64152"/>
    <lineage>
        <taxon>Eukaryota</taxon>
        <taxon>Metazoa</taxon>
        <taxon>Chordata</taxon>
        <taxon>Craniata</taxon>
        <taxon>Vertebrata</taxon>
        <taxon>Euteleostomi</taxon>
        <taxon>Actinopterygii</taxon>
        <taxon>Neopterygii</taxon>
        <taxon>Teleostei</taxon>
        <taxon>Neoteleostei</taxon>
        <taxon>Acanthomorphata</taxon>
        <taxon>Anabantaria</taxon>
        <taxon>Anabantiformes</taxon>
        <taxon>Channoidei</taxon>
        <taxon>Channidae</taxon>
        <taxon>Channa</taxon>
    </lineage>
</organism>
<evidence type="ECO:0000313" key="14">
    <source>
        <dbReference type="EMBL" id="KAK2848985.1"/>
    </source>
</evidence>
<keyword evidence="3" id="KW-0964">Secreted</keyword>
<dbReference type="Gene3D" id="2.10.25.10">
    <property type="entry name" value="Laminin"/>
    <property type="match status" value="6"/>
</dbReference>
<dbReference type="AlphaFoldDB" id="A0AA88N2R9"/>
<evidence type="ECO:0000256" key="12">
    <source>
        <dbReference type="SAM" id="MobiDB-lite"/>
    </source>
</evidence>
<feature type="compositionally biased region" description="Polar residues" evidence="12">
    <location>
        <begin position="416"/>
        <end position="426"/>
    </location>
</feature>
<feature type="region of interest" description="Disordered" evidence="12">
    <location>
        <begin position="400"/>
        <end position="434"/>
    </location>
</feature>
<sequence>MQGVNRTGGGWWLGLESGCHMRIYLDCDSTVWENATNKMAVELDVFVGNTTIMDEEVYQLWLDGHTVNDAVKVRMEGGVLEEFEASADVLLSDTMDQYRTFQMCERLLHNPAKLANQLVFQIPPHRQAMLIERYYAFDDAFVREVLGKKLSKGTKKDLDDIGAKTGVTLKSCRRQFDNFKRVFKVVEELKGPLVENIRQHFLLSDKLARDYAAIVFFANNRFETGKRKLQYLTFQDFAFCAGQLINSWTVGAIDNMVEDMDIDLDKEFLQELKELKILITDKDLLDQHKSLVCTALRGKTKAFNEMEANFKNLSRGLVNIAAKLTNTKDVRDFFIDLVEKFIEPCRSDRWTAADMRLYLTHYTNSAHILDTFKHQAVWDRYMGVIKSCIFKICSSCRSPHSLSQGHTGRSLRDANSAGTTAASRSTHWSEEDPPEKNHLYHFSAAGPESTATFLCISMQGACVSHLCVCICVSVLLRSAISQPPTESHTYTECTDGYHWDPHTEHCKDINECETIPDACKGEMKCFNHYGGYLCLPRSASVIPAPEPAITPTEAFNPCPLGYEPQGDSCVDVDECERDEHDCQPSQHCINTLGAFTCQCPDGYRKVGTECIDIDECRYRYCQHRCVNVPGSFSCQCEPGFQLAGNNRSCIDVNECDMGAPCSQRCYNTYGTFLCRCDQGYELGPDGFACNDIDECSYSSYLCQYQCVNEPGKFSCACPEGYQLLGTRLCQDINECETGEHQCTETQTCVNIHGRYQCVDTNRCQDPYVQVSENRCVCPVNKPGCRDLPFSIVHRYMSITSERSVPSDIFQIQATSVSPGAYNTFRIRSGDENGDFYIRQINNISAMLVLARAVSGPREYTLDLEMVSVNPLLSYQGSYQTSSALRLSIYVGPYAF</sequence>
<evidence type="ECO:0000256" key="1">
    <source>
        <dbReference type="ARBA" id="ARBA00004498"/>
    </source>
</evidence>
<dbReference type="InterPro" id="IPR009030">
    <property type="entry name" value="Growth_fac_rcpt_cys_sf"/>
</dbReference>
<comment type="subcellular location">
    <subcellularLocation>
        <location evidence="1">Secreted</location>
        <location evidence="1">Extracellular space</location>
        <location evidence="1">Extracellular matrix</location>
    </subcellularLocation>
</comment>
<dbReference type="InterPro" id="IPR049883">
    <property type="entry name" value="NOTCH1_EGF-like"/>
</dbReference>
<name>A0AA88N2R9_CHASR</name>
<keyword evidence="8" id="KW-0106">Calcium</keyword>
<dbReference type="GO" id="GO:0005634">
    <property type="term" value="C:nucleus"/>
    <property type="evidence" value="ECO:0007669"/>
    <property type="project" value="TreeGrafter"/>
</dbReference>
<comment type="similarity">
    <text evidence="2">Belongs to the fibulin family.</text>
</comment>
<feature type="domain" description="EGF-like" evidence="13">
    <location>
        <begin position="571"/>
        <end position="611"/>
    </location>
</feature>
<dbReference type="GO" id="GO:0030855">
    <property type="term" value="P:epithelial cell differentiation"/>
    <property type="evidence" value="ECO:0007669"/>
    <property type="project" value="UniProtKB-ARBA"/>
</dbReference>
<dbReference type="InterPro" id="IPR026823">
    <property type="entry name" value="cEGF"/>
</dbReference>
<dbReference type="InterPro" id="IPR055088">
    <property type="entry name" value="Fibulin_C"/>
</dbReference>
<keyword evidence="5 11" id="KW-0245">EGF-like domain</keyword>
<evidence type="ECO:0000313" key="15">
    <source>
        <dbReference type="Proteomes" id="UP001187415"/>
    </source>
</evidence>
<dbReference type="GO" id="GO:0017134">
    <property type="term" value="F:fibroblast growth factor binding"/>
    <property type="evidence" value="ECO:0007669"/>
    <property type="project" value="TreeGrafter"/>
</dbReference>
<dbReference type="FunFam" id="2.10.25.10:FF:000038">
    <property type="entry name" value="Fibrillin 2"/>
    <property type="match status" value="2"/>
</dbReference>
<evidence type="ECO:0000256" key="3">
    <source>
        <dbReference type="ARBA" id="ARBA00022525"/>
    </source>
</evidence>
<keyword evidence="4" id="KW-0272">Extracellular matrix</keyword>
<comment type="caution">
    <text evidence="11">Lacks conserved residue(s) required for the propagation of feature annotation.</text>
</comment>
<dbReference type="GO" id="GO:0070527">
    <property type="term" value="P:platelet aggregation"/>
    <property type="evidence" value="ECO:0007669"/>
    <property type="project" value="TreeGrafter"/>
</dbReference>
<evidence type="ECO:0000256" key="9">
    <source>
        <dbReference type="ARBA" id="ARBA00023157"/>
    </source>
</evidence>
<dbReference type="PROSITE" id="PS00010">
    <property type="entry name" value="ASX_HYDROXYL"/>
    <property type="match status" value="4"/>
</dbReference>
<dbReference type="PANTHER" id="PTHR13223">
    <property type="entry name" value="ACIDIC FIBROBLAST GROWTH FACTOR INTRACELLULAR BINDING PROTEIN"/>
    <property type="match status" value="1"/>
</dbReference>
<protein>
    <recommendedName>
        <fullName evidence="13">EGF-like domain-containing protein</fullName>
    </recommendedName>
</protein>
<evidence type="ECO:0000256" key="7">
    <source>
        <dbReference type="ARBA" id="ARBA00022737"/>
    </source>
</evidence>
<dbReference type="SMART" id="SM00181">
    <property type="entry name" value="EGF"/>
    <property type="match status" value="5"/>
</dbReference>
<dbReference type="PROSITE" id="PS01186">
    <property type="entry name" value="EGF_2"/>
    <property type="match status" value="4"/>
</dbReference>
<dbReference type="GO" id="GO:0005509">
    <property type="term" value="F:calcium ion binding"/>
    <property type="evidence" value="ECO:0007669"/>
    <property type="project" value="InterPro"/>
</dbReference>
<dbReference type="Pfam" id="PF12662">
    <property type="entry name" value="cEGF"/>
    <property type="match status" value="3"/>
</dbReference>
<gene>
    <name evidence="14" type="ORF">Q5P01_008819</name>
</gene>
<keyword evidence="7" id="KW-0677">Repeat</keyword>
<keyword evidence="9" id="KW-1015">Disulfide bond</keyword>
<dbReference type="PANTHER" id="PTHR13223:SF2">
    <property type="entry name" value="ACIDIC FIBROBLAST GROWTH FACTOR INTRACELLULAR-BINDING PROTEIN"/>
    <property type="match status" value="1"/>
</dbReference>
<dbReference type="InterPro" id="IPR000152">
    <property type="entry name" value="EGF-type_Asp/Asn_hydroxyl_site"/>
</dbReference>
<evidence type="ECO:0000256" key="2">
    <source>
        <dbReference type="ARBA" id="ARBA00006127"/>
    </source>
</evidence>
<dbReference type="PROSITE" id="PS50026">
    <property type="entry name" value="EGF_3"/>
    <property type="match status" value="3"/>
</dbReference>
<evidence type="ECO:0000256" key="11">
    <source>
        <dbReference type="PROSITE-ProRule" id="PRU00076"/>
    </source>
</evidence>
<dbReference type="InterPro" id="IPR001881">
    <property type="entry name" value="EGF-like_Ca-bd_dom"/>
</dbReference>
<dbReference type="Pfam" id="PF22914">
    <property type="entry name" value="Fibulin_C"/>
    <property type="match status" value="1"/>
</dbReference>
<dbReference type="InterPro" id="IPR008614">
    <property type="entry name" value="FIBP"/>
</dbReference>
<dbReference type="FunFam" id="2.10.25.10:FF:000290">
    <property type="entry name" value="EGF-containing fibulin-like extracellular matrix protein 2"/>
    <property type="match status" value="1"/>
</dbReference>
<dbReference type="InterPro" id="IPR018097">
    <property type="entry name" value="EGF_Ca-bd_CS"/>
</dbReference>
<keyword evidence="10" id="KW-0325">Glycoprotein</keyword>
<evidence type="ECO:0000256" key="6">
    <source>
        <dbReference type="ARBA" id="ARBA00022729"/>
    </source>
</evidence>
<dbReference type="CDD" id="cd00054">
    <property type="entry name" value="EGF_CA"/>
    <property type="match status" value="5"/>
</dbReference>
<accession>A0AA88N2R9</accession>
<comment type="caution">
    <text evidence="14">The sequence shown here is derived from an EMBL/GenBank/DDBJ whole genome shotgun (WGS) entry which is preliminary data.</text>
</comment>
<keyword evidence="15" id="KW-1185">Reference proteome</keyword>
<evidence type="ECO:0000256" key="5">
    <source>
        <dbReference type="ARBA" id="ARBA00022536"/>
    </source>
</evidence>
<dbReference type="Pfam" id="PF05427">
    <property type="entry name" value="FIBP"/>
    <property type="match status" value="1"/>
</dbReference>
<dbReference type="FunFam" id="2.10.25.10:FF:000201">
    <property type="entry name" value="EGF-containing fibulin-like extracellular matrix protein 2"/>
    <property type="match status" value="1"/>
</dbReference>